<name>A0AA87Z0C6_FICCA</name>
<accession>A0AA87Z0C6</accession>
<proteinExistence type="predicted"/>
<comment type="caution">
    <text evidence="1">The sequence shown here is derived from an EMBL/GenBank/DDBJ whole genome shotgun (WGS) entry which is preliminary data.</text>
</comment>
<dbReference type="InterPro" id="IPR044171">
    <property type="entry name" value="LAX2-like"/>
</dbReference>
<dbReference type="Proteomes" id="UP001187192">
    <property type="component" value="Unassembled WGS sequence"/>
</dbReference>
<evidence type="ECO:0000313" key="1">
    <source>
        <dbReference type="EMBL" id="GMN27033.1"/>
    </source>
</evidence>
<evidence type="ECO:0000313" key="2">
    <source>
        <dbReference type="Proteomes" id="UP001187192"/>
    </source>
</evidence>
<sequence>MVKKYLVRKLGLSNEAENLMHTQTLKQVRDGVWLPRLVESVNSAAAAASGAASFDDDDADQQQHLPLTFSNHLMSLHYGRRYIFN</sequence>
<keyword evidence="2" id="KW-1185">Reference proteome</keyword>
<dbReference type="PANTHER" id="PTHR47290">
    <property type="entry name" value="RING FINGER PROTEIN"/>
    <property type="match status" value="1"/>
</dbReference>
<organism evidence="1 2">
    <name type="scientific">Ficus carica</name>
    <name type="common">Common fig</name>
    <dbReference type="NCBI Taxonomy" id="3494"/>
    <lineage>
        <taxon>Eukaryota</taxon>
        <taxon>Viridiplantae</taxon>
        <taxon>Streptophyta</taxon>
        <taxon>Embryophyta</taxon>
        <taxon>Tracheophyta</taxon>
        <taxon>Spermatophyta</taxon>
        <taxon>Magnoliopsida</taxon>
        <taxon>eudicotyledons</taxon>
        <taxon>Gunneridae</taxon>
        <taxon>Pentapetalae</taxon>
        <taxon>rosids</taxon>
        <taxon>fabids</taxon>
        <taxon>Rosales</taxon>
        <taxon>Moraceae</taxon>
        <taxon>Ficeae</taxon>
        <taxon>Ficus</taxon>
    </lineage>
</organism>
<dbReference type="PANTHER" id="PTHR47290:SF6">
    <property type="entry name" value="UBIQUITIN-LIKE DOMAIN-CONTAINING PROTEIN"/>
    <property type="match status" value="1"/>
</dbReference>
<reference evidence="1" key="1">
    <citation type="submission" date="2023-07" db="EMBL/GenBank/DDBJ databases">
        <title>draft genome sequence of fig (Ficus carica).</title>
        <authorList>
            <person name="Takahashi T."/>
            <person name="Nishimura K."/>
        </authorList>
    </citation>
    <scope>NUCLEOTIDE SEQUENCE</scope>
</reference>
<dbReference type="AlphaFoldDB" id="A0AA87Z0C6"/>
<dbReference type="EMBL" id="BTGU01000001">
    <property type="protein sequence ID" value="GMN27033.1"/>
    <property type="molecule type" value="Genomic_DNA"/>
</dbReference>
<gene>
    <name evidence="1" type="ORF">TIFTF001_001532</name>
</gene>
<protein>
    <submittedName>
        <fullName evidence="1">Uncharacterized protein</fullName>
    </submittedName>
</protein>